<feature type="signal peptide" evidence="1">
    <location>
        <begin position="1"/>
        <end position="22"/>
    </location>
</feature>
<keyword evidence="3" id="KW-1185">Reference proteome</keyword>
<evidence type="ECO:0000256" key="1">
    <source>
        <dbReference type="SAM" id="SignalP"/>
    </source>
</evidence>
<sequence length="56" mass="6394">MKTFLIFCVFCFLFSALPFSLARQVHRVCCERVRYTLNDVVLVDSSSFPFLAGGIK</sequence>
<dbReference type="Proteomes" id="UP000593573">
    <property type="component" value="Unassembled WGS sequence"/>
</dbReference>
<evidence type="ECO:0000313" key="3">
    <source>
        <dbReference type="Proteomes" id="UP000593573"/>
    </source>
</evidence>
<proteinExistence type="predicted"/>
<name>A0A7J8TQ65_9ROSI</name>
<evidence type="ECO:0000313" key="2">
    <source>
        <dbReference type="EMBL" id="MBA0640376.1"/>
    </source>
</evidence>
<gene>
    <name evidence="2" type="ORF">Goklo_023319</name>
</gene>
<dbReference type="OrthoDB" id="930385at2759"/>
<feature type="non-terminal residue" evidence="2">
    <location>
        <position position="1"/>
    </location>
</feature>
<dbReference type="AlphaFoldDB" id="A0A7J8TQ65"/>
<organism evidence="2 3">
    <name type="scientific">Gossypium klotzschianum</name>
    <dbReference type="NCBI Taxonomy" id="34286"/>
    <lineage>
        <taxon>Eukaryota</taxon>
        <taxon>Viridiplantae</taxon>
        <taxon>Streptophyta</taxon>
        <taxon>Embryophyta</taxon>
        <taxon>Tracheophyta</taxon>
        <taxon>Spermatophyta</taxon>
        <taxon>Magnoliopsida</taxon>
        <taxon>eudicotyledons</taxon>
        <taxon>Gunneridae</taxon>
        <taxon>Pentapetalae</taxon>
        <taxon>rosids</taxon>
        <taxon>malvids</taxon>
        <taxon>Malvales</taxon>
        <taxon>Malvaceae</taxon>
        <taxon>Malvoideae</taxon>
        <taxon>Gossypium</taxon>
    </lineage>
</organism>
<reference evidence="2 3" key="1">
    <citation type="journal article" date="2019" name="Genome Biol. Evol.">
        <title>Insights into the evolution of the New World diploid cottons (Gossypium, subgenus Houzingenia) based on genome sequencing.</title>
        <authorList>
            <person name="Grover C.E."/>
            <person name="Arick M.A. 2nd"/>
            <person name="Thrash A."/>
            <person name="Conover J.L."/>
            <person name="Sanders W.S."/>
            <person name="Peterson D.G."/>
            <person name="Frelichowski J.E."/>
            <person name="Scheffler J.A."/>
            <person name="Scheffler B.E."/>
            <person name="Wendel J.F."/>
        </authorList>
    </citation>
    <scope>NUCLEOTIDE SEQUENCE [LARGE SCALE GENOMIC DNA]</scope>
    <source>
        <strain evidence="2">57</strain>
        <tissue evidence="2">Leaf</tissue>
    </source>
</reference>
<accession>A0A7J8TQ65</accession>
<keyword evidence="1" id="KW-0732">Signal</keyword>
<comment type="caution">
    <text evidence="2">The sequence shown here is derived from an EMBL/GenBank/DDBJ whole genome shotgun (WGS) entry which is preliminary data.</text>
</comment>
<protein>
    <submittedName>
        <fullName evidence="2">Uncharacterized protein</fullName>
    </submittedName>
</protein>
<feature type="chain" id="PRO_5029763538" evidence="1">
    <location>
        <begin position="23"/>
        <end position="56"/>
    </location>
</feature>
<dbReference type="EMBL" id="JABFAB010000001">
    <property type="protein sequence ID" value="MBA0640376.1"/>
    <property type="molecule type" value="Genomic_DNA"/>
</dbReference>